<gene>
    <name evidence="1" type="ORF">EY666_18445</name>
</gene>
<name>A0A4U4T595_ENTFL</name>
<dbReference type="EMBL" id="SIYF01000641">
    <property type="protein sequence ID" value="TKK61470.1"/>
    <property type="molecule type" value="Genomic_DNA"/>
</dbReference>
<dbReference type="Proteomes" id="UP000305511">
    <property type="component" value="Unassembled WGS sequence"/>
</dbReference>
<sequence length="118" mass="14440">MKNNEQLRAEYNQKIIEKEQEISSISSVKRQVQNLFDTLEGDLTRNIRKLENLNHELAKNGNQEARWLQEDYLQKQQKQTSTFQQVHQEFYQQCVRKNEQLNEERLEYQKERNELPWD</sequence>
<dbReference type="AlphaFoldDB" id="A0A4U4T595"/>
<organism evidence="1 2">
    <name type="scientific">Enterococcus faecalis</name>
    <name type="common">Streptococcus faecalis</name>
    <dbReference type="NCBI Taxonomy" id="1351"/>
    <lineage>
        <taxon>Bacteria</taxon>
        <taxon>Bacillati</taxon>
        <taxon>Bacillota</taxon>
        <taxon>Bacilli</taxon>
        <taxon>Lactobacillales</taxon>
        <taxon>Enterococcaceae</taxon>
        <taxon>Enterococcus</taxon>
    </lineage>
</organism>
<dbReference type="RefSeq" id="WP_002394401.1">
    <property type="nucleotide sequence ID" value="NZ_AP017623.1"/>
</dbReference>
<evidence type="ECO:0000313" key="2">
    <source>
        <dbReference type="Proteomes" id="UP000305511"/>
    </source>
</evidence>
<protein>
    <submittedName>
        <fullName evidence="1">Uncharacterized protein</fullName>
    </submittedName>
</protein>
<evidence type="ECO:0000313" key="1">
    <source>
        <dbReference type="EMBL" id="TKK61470.1"/>
    </source>
</evidence>
<accession>A0A4U4T595</accession>
<comment type="caution">
    <text evidence="1">The sequence shown here is derived from an EMBL/GenBank/DDBJ whole genome shotgun (WGS) entry which is preliminary data.</text>
</comment>
<proteinExistence type="predicted"/>
<reference evidence="1 2" key="1">
    <citation type="submission" date="2019-02" db="EMBL/GenBank/DDBJ databases">
        <title>Bacteria dissemination in different level of health care in South Africa: the effectiveness of infections prevention and control.</title>
        <authorList>
            <person name="Shobo C."/>
            <person name="Amoako D.G."/>
            <person name="Allam M."/>
            <person name="Ismail A."/>
            <person name="Bester L.A."/>
            <person name="Essack S.Y."/>
        </authorList>
    </citation>
    <scope>NUCLEOTIDE SEQUENCE [LARGE SCALE GENOMIC DNA]</scope>
    <source>
        <strain evidence="1 2">2SIL2</strain>
    </source>
</reference>